<evidence type="ECO:0000313" key="2">
    <source>
        <dbReference type="EMBL" id="EKE45708.1"/>
    </source>
</evidence>
<dbReference type="AlphaFoldDB" id="K2HE20"/>
<organism evidence="2 3">
    <name type="scientific">Oceaniovalibus guishaninsula JLT2003</name>
    <dbReference type="NCBI Taxonomy" id="1231392"/>
    <lineage>
        <taxon>Bacteria</taxon>
        <taxon>Pseudomonadati</taxon>
        <taxon>Pseudomonadota</taxon>
        <taxon>Alphaproteobacteria</taxon>
        <taxon>Rhodobacterales</taxon>
        <taxon>Roseobacteraceae</taxon>
        <taxon>Oceaniovalibus</taxon>
    </lineage>
</organism>
<dbReference type="Proteomes" id="UP000006765">
    <property type="component" value="Unassembled WGS sequence"/>
</dbReference>
<dbReference type="PATRIC" id="fig|1231392.3.peg.327"/>
<evidence type="ECO:0000256" key="1">
    <source>
        <dbReference type="SAM" id="SignalP"/>
    </source>
</evidence>
<feature type="chain" id="PRO_5003860632" description="Arginine transporter" evidence="1">
    <location>
        <begin position="21"/>
        <end position="99"/>
    </location>
</feature>
<dbReference type="eggNOG" id="ENOG5032Y82">
    <property type="taxonomic scope" value="Bacteria"/>
</dbReference>
<gene>
    <name evidence="2" type="ORF">OCGS_0325</name>
</gene>
<keyword evidence="1" id="KW-0732">Signal</keyword>
<proteinExistence type="predicted"/>
<dbReference type="OrthoDB" id="7659053at2"/>
<dbReference type="EMBL" id="AMGO01000006">
    <property type="protein sequence ID" value="EKE45708.1"/>
    <property type="molecule type" value="Genomic_DNA"/>
</dbReference>
<dbReference type="RefSeq" id="WP_007425478.1">
    <property type="nucleotide sequence ID" value="NZ_AMGO01000006.1"/>
</dbReference>
<keyword evidence="3" id="KW-1185">Reference proteome</keyword>
<accession>K2HE20</accession>
<comment type="caution">
    <text evidence="2">The sequence shown here is derived from an EMBL/GenBank/DDBJ whole genome shotgun (WGS) entry which is preliminary data.</text>
</comment>
<protein>
    <recommendedName>
        <fullName evidence="4">Arginine transporter</fullName>
    </recommendedName>
</protein>
<dbReference type="STRING" id="1231392.OCGS_0325"/>
<sequence length="99" mass="11042">MKKTMVIALLGMMAAGGAQARVIEQACLSSDRASGNRPLCNCIQRVADATLTRRDQKTAAKFFRDPHRAQEVRQSDRQSDAVFWQRYRAFGATAENYCG</sequence>
<reference evidence="2 3" key="1">
    <citation type="journal article" date="2012" name="J. Bacteriol.">
        <title>Draft Genome Sequence of Oceaniovalibus guishaninsula JLT2003T.</title>
        <authorList>
            <person name="Tang K."/>
            <person name="Liu K."/>
            <person name="Jiao N."/>
        </authorList>
    </citation>
    <scope>NUCLEOTIDE SEQUENCE [LARGE SCALE GENOMIC DNA]</scope>
    <source>
        <strain evidence="2 3">JLT2003</strain>
    </source>
</reference>
<name>K2HE20_9RHOB</name>
<feature type="signal peptide" evidence="1">
    <location>
        <begin position="1"/>
        <end position="20"/>
    </location>
</feature>
<evidence type="ECO:0000313" key="3">
    <source>
        <dbReference type="Proteomes" id="UP000006765"/>
    </source>
</evidence>
<evidence type="ECO:0008006" key="4">
    <source>
        <dbReference type="Google" id="ProtNLM"/>
    </source>
</evidence>